<accession>A0A4C2DYF2</accession>
<proteinExistence type="predicted"/>
<dbReference type="Proteomes" id="UP000301737">
    <property type="component" value="Unassembled WGS sequence"/>
</dbReference>
<dbReference type="Pfam" id="PF20993">
    <property type="entry name" value="CENPH"/>
    <property type="match status" value="1"/>
</dbReference>
<feature type="coiled-coil region" evidence="1">
    <location>
        <begin position="3"/>
        <end position="68"/>
    </location>
</feature>
<reference evidence="2 3" key="1">
    <citation type="submission" date="2019-01" db="EMBL/GenBank/DDBJ databases">
        <title>Draft Genome Sequencing of Zygosaccharomyces mellis Ca-7.</title>
        <authorList>
            <person name="Shiwa Y."/>
            <person name="Kanesaki Y."/>
            <person name="Ishige T."/>
            <person name="Mura K."/>
            <person name="Hori T."/>
            <person name="Tamura T."/>
        </authorList>
    </citation>
    <scope>NUCLEOTIDE SEQUENCE [LARGE SCALE GENOMIC DNA]</scope>
    <source>
        <strain evidence="2 3">Ca-7</strain>
    </source>
</reference>
<gene>
    <name evidence="2" type="ORF">ZYGM_001593</name>
</gene>
<evidence type="ECO:0000313" key="2">
    <source>
        <dbReference type="EMBL" id="GCE97014.1"/>
    </source>
</evidence>
<sequence length="199" mass="22934">MTVPETLGETKAMEKRIQELEERHVKVHKELLEVLDELYLVQHGNTSLDKEKRRATEVRRQIQMSLEKSAVILRALERLGQQDFVTNSGDSTTEGLLAQRLGRLMDANYKLDHTVSQILSRQLELSAQLRDERKIYETLSDRLKQVSLQLQASKPVIELHQEPKIESQLQEDSSLERENETIEQVLIALKVFGGYDLTT</sequence>
<evidence type="ECO:0000313" key="3">
    <source>
        <dbReference type="Proteomes" id="UP000301737"/>
    </source>
</evidence>
<dbReference type="InterPro" id="IPR048744">
    <property type="entry name" value="MCM16"/>
</dbReference>
<dbReference type="OrthoDB" id="4035717at2759"/>
<name>A0A4C2DYF2_9SACH</name>
<comment type="caution">
    <text evidence="2">The sequence shown here is derived from an EMBL/GenBank/DDBJ whole genome shotgun (WGS) entry which is preliminary data.</text>
</comment>
<protein>
    <submittedName>
        <fullName evidence="2">Uncharacterized protein</fullName>
    </submittedName>
</protein>
<keyword evidence="3" id="KW-1185">Reference proteome</keyword>
<dbReference type="AlphaFoldDB" id="A0A4C2DYF2"/>
<organism evidence="2 3">
    <name type="scientific">Zygosaccharomyces mellis</name>
    <dbReference type="NCBI Taxonomy" id="42258"/>
    <lineage>
        <taxon>Eukaryota</taxon>
        <taxon>Fungi</taxon>
        <taxon>Dikarya</taxon>
        <taxon>Ascomycota</taxon>
        <taxon>Saccharomycotina</taxon>
        <taxon>Saccharomycetes</taxon>
        <taxon>Saccharomycetales</taxon>
        <taxon>Saccharomycetaceae</taxon>
        <taxon>Zygosaccharomyces</taxon>
    </lineage>
</organism>
<dbReference type="EMBL" id="BIMX01000001">
    <property type="protein sequence ID" value="GCE97014.1"/>
    <property type="molecule type" value="Genomic_DNA"/>
</dbReference>
<keyword evidence="1" id="KW-0175">Coiled coil</keyword>
<evidence type="ECO:0000256" key="1">
    <source>
        <dbReference type="SAM" id="Coils"/>
    </source>
</evidence>